<dbReference type="Gene3D" id="3.40.50.1580">
    <property type="entry name" value="Nucleoside phosphorylase domain"/>
    <property type="match status" value="1"/>
</dbReference>
<dbReference type="EMBL" id="JAVFKD010000012">
    <property type="protein sequence ID" value="KAK5994160.1"/>
    <property type="molecule type" value="Genomic_DNA"/>
</dbReference>
<dbReference type="Gene3D" id="3.40.50.300">
    <property type="entry name" value="P-loop containing nucleotide triphosphate hydrolases"/>
    <property type="match status" value="1"/>
</dbReference>
<dbReference type="Pfam" id="PF01048">
    <property type="entry name" value="PNP_UDP_1"/>
    <property type="match status" value="1"/>
</dbReference>
<dbReference type="InterPro" id="IPR036770">
    <property type="entry name" value="Ankyrin_rpt-contain_sf"/>
</dbReference>
<feature type="repeat" description="ANK" evidence="2">
    <location>
        <begin position="1200"/>
        <end position="1238"/>
    </location>
</feature>
<comment type="caution">
    <text evidence="6">The sequence shown here is derived from an EMBL/GenBank/DDBJ whole genome shotgun (WGS) entry which is preliminary data.</text>
</comment>
<evidence type="ECO:0000313" key="6">
    <source>
        <dbReference type="EMBL" id="KAK5994160.1"/>
    </source>
</evidence>
<dbReference type="Gene3D" id="1.25.40.20">
    <property type="entry name" value="Ankyrin repeat-containing domain"/>
    <property type="match status" value="1"/>
</dbReference>
<dbReference type="PROSITE" id="PS50088">
    <property type="entry name" value="ANK_REPEAT"/>
    <property type="match status" value="7"/>
</dbReference>
<feature type="repeat" description="ANK" evidence="2">
    <location>
        <begin position="1057"/>
        <end position="1089"/>
    </location>
</feature>
<evidence type="ECO:0000313" key="7">
    <source>
        <dbReference type="Proteomes" id="UP001338125"/>
    </source>
</evidence>
<dbReference type="Pfam" id="PF24883">
    <property type="entry name" value="NPHP3_N"/>
    <property type="match status" value="1"/>
</dbReference>
<dbReference type="PANTHER" id="PTHR46082:SF11">
    <property type="entry name" value="AAA+ ATPASE DOMAIN-CONTAINING PROTEIN-RELATED"/>
    <property type="match status" value="1"/>
</dbReference>
<feature type="region of interest" description="Disordered" evidence="3">
    <location>
        <begin position="1"/>
        <end position="42"/>
    </location>
</feature>
<dbReference type="SUPFAM" id="SSF53167">
    <property type="entry name" value="Purine and uridine phosphorylases"/>
    <property type="match status" value="1"/>
</dbReference>
<proteinExistence type="predicted"/>
<evidence type="ECO:0000256" key="3">
    <source>
        <dbReference type="SAM" id="MobiDB-lite"/>
    </source>
</evidence>
<dbReference type="InterPro" id="IPR053137">
    <property type="entry name" value="NLR-like"/>
</dbReference>
<feature type="repeat" description="ANK" evidence="2">
    <location>
        <begin position="1130"/>
        <end position="1162"/>
    </location>
</feature>
<dbReference type="InterPro" id="IPR027417">
    <property type="entry name" value="P-loop_NTPase"/>
</dbReference>
<dbReference type="Pfam" id="PF00023">
    <property type="entry name" value="Ank"/>
    <property type="match status" value="1"/>
</dbReference>
<dbReference type="SMART" id="SM00248">
    <property type="entry name" value="ANK"/>
    <property type="match status" value="10"/>
</dbReference>
<keyword evidence="7" id="KW-1185">Reference proteome</keyword>
<evidence type="ECO:0000256" key="1">
    <source>
        <dbReference type="ARBA" id="ARBA00022737"/>
    </source>
</evidence>
<dbReference type="PROSITE" id="PS50297">
    <property type="entry name" value="ANK_REP_REGION"/>
    <property type="match status" value="4"/>
</dbReference>
<evidence type="ECO:0000259" key="5">
    <source>
        <dbReference type="Pfam" id="PF24883"/>
    </source>
</evidence>
<gene>
    <name evidence="6" type="ORF">PT974_07601</name>
</gene>
<dbReference type="InterPro" id="IPR002110">
    <property type="entry name" value="Ankyrin_rpt"/>
</dbReference>
<keyword evidence="2" id="KW-0040">ANK repeat</keyword>
<dbReference type="InterPro" id="IPR056884">
    <property type="entry name" value="NPHP3-like_N"/>
</dbReference>
<feature type="repeat" description="ANK" evidence="2">
    <location>
        <begin position="1163"/>
        <end position="1199"/>
    </location>
</feature>
<accession>A0ABR0SR17</accession>
<keyword evidence="1" id="KW-0677">Repeat</keyword>
<name>A0ABR0SR17_9HYPO</name>
<evidence type="ECO:0000259" key="4">
    <source>
        <dbReference type="Pfam" id="PF01048"/>
    </source>
</evidence>
<evidence type="ECO:0000256" key="2">
    <source>
        <dbReference type="PROSITE-ProRule" id="PRU00023"/>
    </source>
</evidence>
<feature type="compositionally biased region" description="Polar residues" evidence="3">
    <location>
        <begin position="20"/>
        <end position="31"/>
    </location>
</feature>
<feature type="domain" description="Nucleoside phosphorylase" evidence="4">
    <location>
        <begin position="51"/>
        <end position="335"/>
    </location>
</feature>
<reference evidence="6 7" key="1">
    <citation type="submission" date="2024-01" db="EMBL/GenBank/DDBJ databases">
        <title>Complete genome of Cladobotryum mycophilum ATHUM6906.</title>
        <authorList>
            <person name="Christinaki A.C."/>
            <person name="Myridakis A.I."/>
            <person name="Kouvelis V.N."/>
        </authorList>
    </citation>
    <scope>NUCLEOTIDE SEQUENCE [LARGE SCALE GENOMIC DNA]</scope>
    <source>
        <strain evidence="6 7">ATHUM6906</strain>
    </source>
</reference>
<dbReference type="SUPFAM" id="SSF52540">
    <property type="entry name" value="P-loop containing nucleoside triphosphate hydrolases"/>
    <property type="match status" value="1"/>
</dbReference>
<organism evidence="6 7">
    <name type="scientific">Cladobotryum mycophilum</name>
    <dbReference type="NCBI Taxonomy" id="491253"/>
    <lineage>
        <taxon>Eukaryota</taxon>
        <taxon>Fungi</taxon>
        <taxon>Dikarya</taxon>
        <taxon>Ascomycota</taxon>
        <taxon>Pezizomycotina</taxon>
        <taxon>Sordariomycetes</taxon>
        <taxon>Hypocreomycetidae</taxon>
        <taxon>Hypocreales</taxon>
        <taxon>Hypocreaceae</taxon>
        <taxon>Cladobotryum</taxon>
    </lineage>
</organism>
<dbReference type="PANTHER" id="PTHR46082">
    <property type="entry name" value="ATP/GTP-BINDING PROTEIN-RELATED"/>
    <property type="match status" value="1"/>
</dbReference>
<dbReference type="InterPro" id="IPR035994">
    <property type="entry name" value="Nucleoside_phosphorylase_sf"/>
</dbReference>
<dbReference type="Proteomes" id="UP001338125">
    <property type="component" value="Unassembled WGS sequence"/>
</dbReference>
<dbReference type="Pfam" id="PF12796">
    <property type="entry name" value="Ank_2"/>
    <property type="match status" value="3"/>
</dbReference>
<dbReference type="InterPro" id="IPR000845">
    <property type="entry name" value="Nucleoside_phosphorylase_d"/>
</dbReference>
<feature type="domain" description="Nephrocystin 3-like N-terminal" evidence="5">
    <location>
        <begin position="395"/>
        <end position="569"/>
    </location>
</feature>
<dbReference type="SUPFAM" id="SSF48403">
    <property type="entry name" value="Ankyrin repeat"/>
    <property type="match status" value="1"/>
</dbReference>
<feature type="repeat" description="ANK" evidence="2">
    <location>
        <begin position="1024"/>
        <end position="1056"/>
    </location>
</feature>
<sequence length="1282" mass="141922">MSLTDSIKSREDGWTRTGARRQTATSDGMNNESEDDQRGYPSKLQHSDYSIAWVCALSCEMAAARAMLDKVHETLPTDEKDSNSYTLGSIGMHNVVIAGLPESQYGPIEAAVVASNLTRSFPNIRAGLIVGIGGGVPGNTPQADLRLGDIVVGSRVMQYDLGKLIPGGQLRRTGIMRLPQTIMLTAVTKLRSIHDTSQSMIPSVLREIREGHIEMSEYDYPDPPNDFLFSASCRHEISGSGCDGCDISQLVERYTRRNHDPKIYYGGIGSSSQVMRDAVARDNVARELDIICFEMEAAGLMGGMPYLPVRGICDYADSHKNKRWQKYAAMTAAAYAKELLMLAMPVALRDDVAAVRVEKVFGLSRVEIKREALIESLNFKEAGSRLQTIKNACFETCLWLLEDPVYISWQTPANLIQHGGLLWISGKPGVGKSTIMKFAYLMAEQESPAEACTASFFFNARGHYLERSAIGMHRSLLFQLLQQLPDLQWVLDKGNITFPIKELELSIDAVRELFRYAVLGLEGRIFTCFIDALDECDEQQIRDMIDFFEDLGKQSARCGIQFRVCFSSRHYPYVFVRDGLRLTLEDQQGHKTDIETYVKSRLQLDRGALFDNIKTKIVDKSSGVFMWVVLAVGILNKELQYGELPRIETRMKELPEQLGDLFKDVLGRDKQNMDTLLLCIQLILFARRPLEPEEFYFIISSGLYGETTLQCDAIEPSKDSMCRFVINYTKGLAEVTESGSGTVQFIHESIRDFLIKENGIRKLWPSATQGVYLDSFSHDQLKKCCYAHLKFALKMLPAGGAAGSVLAKTLEYTTRGVFYHADLAAKDISQDEFLSTFPLTGWIALSNLNHYGSGKYPQSASFIYALAREGASNLVRAWLRRNPRVDYPGEIHGYPLIATARRGDTETARILVRHLKYVTSLRRRKESHSSSQIDMKEKSQGRTALSHAVQNRHAELVELLIEAGADLESEDYAGQTALSIATDGGLLFGPRKRALSIQQRIAAGPEIVQQLIEAGAEIDSRDHYQRTPLILAVEIGTTEVVALLVDAGANVEAKDRFGRTALSCAMEKVEPAYAHLLIDAGADIESKDNFGRTPLSYAVCSRRQSPIQRDSSIAKLLIRAGADVNTEDFTGRTPLHWAVLCQGAGTITWLLESGAKIDAKDHSGRTALSYCIEQSASLGIGSSVELLINHGAEVNSTDVSGRTPLSWAASAVYNNRVGQKSLVKSLLEAGANPQIRDTKGHTALGWAITSGNESAIRHLTNWDKKLSDSSSALPNHDSSDYL</sequence>
<protein>
    <submittedName>
        <fullName evidence="6">Ankyrin repeat protein</fullName>
    </submittedName>
</protein>
<feature type="repeat" description="ANK" evidence="2">
    <location>
        <begin position="1090"/>
        <end position="1129"/>
    </location>
</feature>
<feature type="repeat" description="ANK" evidence="2">
    <location>
        <begin position="940"/>
        <end position="972"/>
    </location>
</feature>